<gene>
    <name evidence="2" type="ORF">PVK06_048529</name>
</gene>
<sequence length="156" mass="18370">MARFSGKRKILKKVQAKEDISQLKVRELRGMEYQDRSGDISNVKVVNNSKVVVGHVENEQLWKLQRCLIGETTSFCNSYCLSERIAYMGLGELKVKRIQGRYFLIEVPDEELLEMLRQREWAYLKEFFINVEPWSEKFKVLERATWIEIAGIPLHC</sequence>
<dbReference type="InterPro" id="IPR025558">
    <property type="entry name" value="DUF4283"/>
</dbReference>
<dbReference type="Pfam" id="PF14111">
    <property type="entry name" value="DUF4283"/>
    <property type="match status" value="1"/>
</dbReference>
<accession>A0ABR0MIW5</accession>
<evidence type="ECO:0000313" key="2">
    <source>
        <dbReference type="EMBL" id="KAK5772249.1"/>
    </source>
</evidence>
<keyword evidence="3" id="KW-1185">Reference proteome</keyword>
<proteinExistence type="predicted"/>
<reference evidence="2 3" key="1">
    <citation type="submission" date="2023-03" db="EMBL/GenBank/DDBJ databases">
        <title>WGS of Gossypium arboreum.</title>
        <authorList>
            <person name="Yu D."/>
        </authorList>
    </citation>
    <scope>NUCLEOTIDE SEQUENCE [LARGE SCALE GENOMIC DNA]</scope>
    <source>
        <tissue evidence="2">Leaf</tissue>
    </source>
</reference>
<dbReference type="EMBL" id="JARKNE010000013">
    <property type="protein sequence ID" value="KAK5772249.1"/>
    <property type="molecule type" value="Genomic_DNA"/>
</dbReference>
<protein>
    <recommendedName>
        <fullName evidence="1">DUF4283 domain-containing protein</fullName>
    </recommendedName>
</protein>
<name>A0ABR0MIW5_GOSAR</name>
<comment type="caution">
    <text evidence="2">The sequence shown here is derived from an EMBL/GenBank/DDBJ whole genome shotgun (WGS) entry which is preliminary data.</text>
</comment>
<evidence type="ECO:0000313" key="3">
    <source>
        <dbReference type="Proteomes" id="UP001358586"/>
    </source>
</evidence>
<evidence type="ECO:0000259" key="1">
    <source>
        <dbReference type="Pfam" id="PF14111"/>
    </source>
</evidence>
<organism evidence="2 3">
    <name type="scientific">Gossypium arboreum</name>
    <name type="common">Tree cotton</name>
    <name type="synonym">Gossypium nanking</name>
    <dbReference type="NCBI Taxonomy" id="29729"/>
    <lineage>
        <taxon>Eukaryota</taxon>
        <taxon>Viridiplantae</taxon>
        <taxon>Streptophyta</taxon>
        <taxon>Embryophyta</taxon>
        <taxon>Tracheophyta</taxon>
        <taxon>Spermatophyta</taxon>
        <taxon>Magnoliopsida</taxon>
        <taxon>eudicotyledons</taxon>
        <taxon>Gunneridae</taxon>
        <taxon>Pentapetalae</taxon>
        <taxon>rosids</taxon>
        <taxon>malvids</taxon>
        <taxon>Malvales</taxon>
        <taxon>Malvaceae</taxon>
        <taxon>Malvoideae</taxon>
        <taxon>Gossypium</taxon>
    </lineage>
</organism>
<dbReference type="Proteomes" id="UP001358586">
    <property type="component" value="Chromosome 13"/>
</dbReference>
<feature type="domain" description="DUF4283" evidence="1">
    <location>
        <begin position="91"/>
        <end position="140"/>
    </location>
</feature>